<name>A0AAD7JVW7_9AGAR</name>
<comment type="caution">
    <text evidence="2">The sequence shown here is derived from an EMBL/GenBank/DDBJ whole genome shotgun (WGS) entry which is preliminary data.</text>
</comment>
<feature type="region of interest" description="Disordered" evidence="1">
    <location>
        <begin position="185"/>
        <end position="232"/>
    </location>
</feature>
<sequence>MSAINCDASSDRRNLDSLAPNPDFENLDLEKKISLVLSFEALGKATKKKDALGHGGFGGVKIDRDSEQTSRDPKPACRLSPFLRNPAPIGVQRQLEYKRRRAVLKAPNFRIFLIPSTMDSKERTQCTVARKQDPQRHTLRARQGPPRSAHVYNVTKVIKISSDVQEGFTWFSVLLRCLYRAQCPDSPTPDTPDSKTPLSECSQRSLERPKLGESTSNNSSRASRRSRTRIPSPQRVIQKRINEIKQSLQIFHLNAWLLRQDAARRCFSKAYFLQRHQQFVRYRNRDVLEWEIELETLLRALREPPWDKSGWRNNLSLVLDS</sequence>
<accession>A0AAD7JVW7</accession>
<reference evidence="2" key="1">
    <citation type="submission" date="2023-03" db="EMBL/GenBank/DDBJ databases">
        <title>Massive genome expansion in bonnet fungi (Mycena s.s.) driven by repeated elements and novel gene families across ecological guilds.</title>
        <authorList>
            <consortium name="Lawrence Berkeley National Laboratory"/>
            <person name="Harder C.B."/>
            <person name="Miyauchi S."/>
            <person name="Viragh M."/>
            <person name="Kuo A."/>
            <person name="Thoen E."/>
            <person name="Andreopoulos B."/>
            <person name="Lu D."/>
            <person name="Skrede I."/>
            <person name="Drula E."/>
            <person name="Henrissat B."/>
            <person name="Morin E."/>
            <person name="Kohler A."/>
            <person name="Barry K."/>
            <person name="LaButti K."/>
            <person name="Morin E."/>
            <person name="Salamov A."/>
            <person name="Lipzen A."/>
            <person name="Mereny Z."/>
            <person name="Hegedus B."/>
            <person name="Baldrian P."/>
            <person name="Stursova M."/>
            <person name="Weitz H."/>
            <person name="Taylor A."/>
            <person name="Grigoriev I.V."/>
            <person name="Nagy L.G."/>
            <person name="Martin F."/>
            <person name="Kauserud H."/>
        </authorList>
    </citation>
    <scope>NUCLEOTIDE SEQUENCE</scope>
    <source>
        <strain evidence="2">CBHHK188m</strain>
    </source>
</reference>
<organism evidence="2 3">
    <name type="scientific">Mycena maculata</name>
    <dbReference type="NCBI Taxonomy" id="230809"/>
    <lineage>
        <taxon>Eukaryota</taxon>
        <taxon>Fungi</taxon>
        <taxon>Dikarya</taxon>
        <taxon>Basidiomycota</taxon>
        <taxon>Agaricomycotina</taxon>
        <taxon>Agaricomycetes</taxon>
        <taxon>Agaricomycetidae</taxon>
        <taxon>Agaricales</taxon>
        <taxon>Marasmiineae</taxon>
        <taxon>Mycenaceae</taxon>
        <taxon>Mycena</taxon>
    </lineage>
</organism>
<dbReference type="AlphaFoldDB" id="A0AAD7JVW7"/>
<feature type="compositionally biased region" description="Basic and acidic residues" evidence="1">
    <location>
        <begin position="127"/>
        <end position="136"/>
    </location>
</feature>
<keyword evidence="3" id="KW-1185">Reference proteome</keyword>
<evidence type="ECO:0000313" key="3">
    <source>
        <dbReference type="Proteomes" id="UP001215280"/>
    </source>
</evidence>
<gene>
    <name evidence="2" type="ORF">DFH07DRAFT_991324</name>
</gene>
<proteinExistence type="predicted"/>
<dbReference type="EMBL" id="JARJLG010000018">
    <property type="protein sequence ID" value="KAJ7772919.1"/>
    <property type="molecule type" value="Genomic_DNA"/>
</dbReference>
<evidence type="ECO:0000256" key="1">
    <source>
        <dbReference type="SAM" id="MobiDB-lite"/>
    </source>
</evidence>
<feature type="region of interest" description="Disordered" evidence="1">
    <location>
        <begin position="127"/>
        <end position="147"/>
    </location>
</feature>
<evidence type="ECO:0000313" key="2">
    <source>
        <dbReference type="EMBL" id="KAJ7772919.1"/>
    </source>
</evidence>
<protein>
    <submittedName>
        <fullName evidence="2">Uncharacterized protein</fullName>
    </submittedName>
</protein>
<dbReference type="Proteomes" id="UP001215280">
    <property type="component" value="Unassembled WGS sequence"/>
</dbReference>